<dbReference type="CDD" id="cd01428">
    <property type="entry name" value="ADK"/>
    <property type="match status" value="1"/>
</dbReference>
<evidence type="ECO:0000256" key="3">
    <source>
        <dbReference type="ARBA" id="ARBA00022490"/>
    </source>
</evidence>
<dbReference type="Proteomes" id="UP001154329">
    <property type="component" value="Chromosome 3"/>
</dbReference>
<keyword evidence="3" id="KW-0963">Cytoplasm</keyword>
<dbReference type="InterPro" id="IPR000850">
    <property type="entry name" value="Adenylat/UMP-CMP_kin"/>
</dbReference>
<accession>A0A9P0J854</accession>
<reference evidence="9" key="1">
    <citation type="submission" date="2022-02" db="EMBL/GenBank/DDBJ databases">
        <authorList>
            <person name="King R."/>
        </authorList>
    </citation>
    <scope>NUCLEOTIDE SEQUENCE</scope>
</reference>
<dbReference type="GO" id="GO:0005524">
    <property type="term" value="F:ATP binding"/>
    <property type="evidence" value="ECO:0007669"/>
    <property type="project" value="UniProtKB-KW"/>
</dbReference>
<dbReference type="SUPFAM" id="SSF52540">
    <property type="entry name" value="P-loop containing nucleoside triphosphate hydrolases"/>
    <property type="match status" value="1"/>
</dbReference>
<proteinExistence type="inferred from homology"/>
<evidence type="ECO:0000313" key="10">
    <source>
        <dbReference type="Proteomes" id="UP001154329"/>
    </source>
</evidence>
<evidence type="ECO:0000256" key="7">
    <source>
        <dbReference type="ARBA" id="ARBA00022840"/>
    </source>
</evidence>
<dbReference type="PRINTS" id="PR00094">
    <property type="entry name" value="ADENYLTKNASE"/>
</dbReference>
<dbReference type="PROSITE" id="PS00113">
    <property type="entry name" value="ADENYLATE_KINASE"/>
    <property type="match status" value="1"/>
</dbReference>
<keyword evidence="7" id="KW-0067">ATP-binding</keyword>
<keyword evidence="10" id="KW-1185">Reference proteome</keyword>
<reference evidence="9" key="2">
    <citation type="submission" date="2022-10" db="EMBL/GenBank/DDBJ databases">
        <authorList>
            <consortium name="ENA_rothamsted_submissions"/>
            <consortium name="culmorum"/>
            <person name="King R."/>
        </authorList>
    </citation>
    <scope>NUCLEOTIDE SEQUENCE</scope>
</reference>
<dbReference type="InterPro" id="IPR027417">
    <property type="entry name" value="P-loop_NTPase"/>
</dbReference>
<dbReference type="EC" id="2.7.4.3" evidence="2"/>
<evidence type="ECO:0000313" key="9">
    <source>
        <dbReference type="EMBL" id="CAH1732181.1"/>
    </source>
</evidence>
<dbReference type="GO" id="GO:0005737">
    <property type="term" value="C:cytoplasm"/>
    <property type="evidence" value="ECO:0007669"/>
    <property type="project" value="UniProtKB-SubCell"/>
</dbReference>
<dbReference type="AlphaFoldDB" id="A0A9P0J854"/>
<gene>
    <name evidence="9" type="ORF">APHIGO_LOCUS8726</name>
</gene>
<keyword evidence="4 8" id="KW-0808">Transferase</keyword>
<organism evidence="9 10">
    <name type="scientific">Aphis gossypii</name>
    <name type="common">Cotton aphid</name>
    <dbReference type="NCBI Taxonomy" id="80765"/>
    <lineage>
        <taxon>Eukaryota</taxon>
        <taxon>Metazoa</taxon>
        <taxon>Ecdysozoa</taxon>
        <taxon>Arthropoda</taxon>
        <taxon>Hexapoda</taxon>
        <taxon>Insecta</taxon>
        <taxon>Pterygota</taxon>
        <taxon>Neoptera</taxon>
        <taxon>Paraneoptera</taxon>
        <taxon>Hemiptera</taxon>
        <taxon>Sternorrhyncha</taxon>
        <taxon>Aphidomorpha</taxon>
        <taxon>Aphidoidea</taxon>
        <taxon>Aphididae</taxon>
        <taxon>Aphidini</taxon>
        <taxon>Aphis</taxon>
        <taxon>Aphis</taxon>
    </lineage>
</organism>
<evidence type="ECO:0000256" key="8">
    <source>
        <dbReference type="RuleBase" id="RU003330"/>
    </source>
</evidence>
<evidence type="ECO:0000256" key="5">
    <source>
        <dbReference type="ARBA" id="ARBA00022741"/>
    </source>
</evidence>
<dbReference type="EMBL" id="OU899036">
    <property type="protein sequence ID" value="CAH1732181.1"/>
    <property type="molecule type" value="Genomic_DNA"/>
</dbReference>
<keyword evidence="5" id="KW-0547">Nucleotide-binding</keyword>
<comment type="similarity">
    <text evidence="8">Belongs to the adenylate kinase family.</text>
</comment>
<evidence type="ECO:0000256" key="4">
    <source>
        <dbReference type="ARBA" id="ARBA00022679"/>
    </source>
</evidence>
<protein>
    <recommendedName>
        <fullName evidence="2">adenylate kinase</fullName>
        <ecNumber evidence="2">2.7.4.3</ecNumber>
    </recommendedName>
</protein>
<dbReference type="Pfam" id="PF00406">
    <property type="entry name" value="ADK"/>
    <property type="match status" value="1"/>
</dbReference>
<name>A0A9P0J854_APHGO</name>
<dbReference type="Gene3D" id="3.40.50.300">
    <property type="entry name" value="P-loop containing nucleotide triphosphate hydrolases"/>
    <property type="match status" value="1"/>
</dbReference>
<dbReference type="GO" id="GO:0004017">
    <property type="term" value="F:AMP kinase activity"/>
    <property type="evidence" value="ECO:0007669"/>
    <property type="project" value="UniProtKB-EC"/>
</dbReference>
<keyword evidence="6 8" id="KW-0418">Kinase</keyword>
<dbReference type="PANTHER" id="PTHR23359">
    <property type="entry name" value="NUCLEOTIDE KINASE"/>
    <property type="match status" value="1"/>
</dbReference>
<comment type="subcellular location">
    <subcellularLocation>
        <location evidence="1">Cytoplasm</location>
    </subcellularLocation>
</comment>
<dbReference type="HAMAP" id="MF_00235">
    <property type="entry name" value="Adenylate_kinase_Adk"/>
    <property type="match status" value="1"/>
</dbReference>
<evidence type="ECO:0000256" key="1">
    <source>
        <dbReference type="ARBA" id="ARBA00004496"/>
    </source>
</evidence>
<evidence type="ECO:0000256" key="6">
    <source>
        <dbReference type="ARBA" id="ARBA00022777"/>
    </source>
</evidence>
<dbReference type="FunFam" id="3.40.50.300:FF:000315">
    <property type="entry name" value="Adenylate kinase 1"/>
    <property type="match status" value="1"/>
</dbReference>
<dbReference type="InterPro" id="IPR033690">
    <property type="entry name" value="Adenylat_kinase_CS"/>
</dbReference>
<evidence type="ECO:0000256" key="2">
    <source>
        <dbReference type="ARBA" id="ARBA00012955"/>
    </source>
</evidence>
<sequence length="191" mass="21203">MSEITLPTVWILGGPGSGKGTLCDKIVAKYGFTHISTGDLLRDEVNTGSERGQELVKIMKEGALVPTSIVMELLNEKIKSKLETSKGFLIDGYPREKKQGEEFEAAIKPVDMVLYLESKDETMVQRLLKRAETSGRSDDNLETIQKRLRTFHDNNDPIIEAYKSKVVIISAEQSAEAVFAEAEKKLDTLVA</sequence>
<dbReference type="OrthoDB" id="442176at2759"/>